<sequence length="205" mass="21834">MIRLIRTAAIVVVVGALGGCSLLSSPDPVQLYRFGGASEGAGSPETPAGQVQVAMRRPEFVQAAREDRILGVTGTEAAFIKGARWVSPAEILYSDALESAFATQATRVRLIGPRELTRAGQALDIDVRTFEARYAAPGAAPVVTIVARVRLLNAQERSVASERVFVIEQPASENRVSAIVAAFDTATRDLNSQIVAWTDQNARAS</sequence>
<protein>
    <submittedName>
        <fullName evidence="2">ABC-type uncharacterized transport system auxiliary subunit</fullName>
    </submittedName>
</protein>
<evidence type="ECO:0000313" key="2">
    <source>
        <dbReference type="EMBL" id="MBB4083657.1"/>
    </source>
</evidence>
<feature type="domain" description="ABC-type transport auxiliary lipoprotein component" evidence="1">
    <location>
        <begin position="39"/>
        <end position="195"/>
    </location>
</feature>
<dbReference type="AlphaFoldDB" id="A0A7W6NQY1"/>
<reference evidence="2 3" key="1">
    <citation type="submission" date="2020-08" db="EMBL/GenBank/DDBJ databases">
        <title>Genomic Encyclopedia of Type Strains, Phase IV (KMG-IV): sequencing the most valuable type-strain genomes for metagenomic binning, comparative biology and taxonomic classification.</title>
        <authorList>
            <person name="Goeker M."/>
        </authorList>
    </citation>
    <scope>NUCLEOTIDE SEQUENCE [LARGE SCALE GENOMIC DNA]</scope>
    <source>
        <strain evidence="2 3">DSM 23960</strain>
    </source>
</reference>
<proteinExistence type="predicted"/>
<dbReference type="Gene3D" id="3.40.50.10610">
    <property type="entry name" value="ABC-type transport auxiliary lipoprotein component"/>
    <property type="match status" value="1"/>
</dbReference>
<organism evidence="2 3">
    <name type="scientific">Brevundimonas lenta</name>
    <dbReference type="NCBI Taxonomy" id="424796"/>
    <lineage>
        <taxon>Bacteria</taxon>
        <taxon>Pseudomonadati</taxon>
        <taxon>Pseudomonadota</taxon>
        <taxon>Alphaproteobacteria</taxon>
        <taxon>Caulobacterales</taxon>
        <taxon>Caulobacteraceae</taxon>
        <taxon>Brevundimonas</taxon>
    </lineage>
</organism>
<evidence type="ECO:0000259" key="1">
    <source>
        <dbReference type="Pfam" id="PF03886"/>
    </source>
</evidence>
<evidence type="ECO:0000313" key="3">
    <source>
        <dbReference type="Proteomes" id="UP000529946"/>
    </source>
</evidence>
<name>A0A7W6NQY1_9CAUL</name>
<comment type="caution">
    <text evidence="2">The sequence shown here is derived from an EMBL/GenBank/DDBJ whole genome shotgun (WGS) entry which is preliminary data.</text>
</comment>
<dbReference type="EMBL" id="JACIDM010000002">
    <property type="protein sequence ID" value="MBB4083657.1"/>
    <property type="molecule type" value="Genomic_DNA"/>
</dbReference>
<dbReference type="Proteomes" id="UP000529946">
    <property type="component" value="Unassembled WGS sequence"/>
</dbReference>
<dbReference type="PROSITE" id="PS51257">
    <property type="entry name" value="PROKAR_LIPOPROTEIN"/>
    <property type="match status" value="1"/>
</dbReference>
<dbReference type="Pfam" id="PF03886">
    <property type="entry name" value="ABC_trans_aux"/>
    <property type="match status" value="1"/>
</dbReference>
<dbReference type="SUPFAM" id="SSF159594">
    <property type="entry name" value="XCC0632-like"/>
    <property type="match status" value="1"/>
</dbReference>
<accession>A0A7W6NQY1</accession>
<dbReference type="RefSeq" id="WP_183204731.1">
    <property type="nucleotide sequence ID" value="NZ_BAAAER010000007.1"/>
</dbReference>
<dbReference type="InterPro" id="IPR005586">
    <property type="entry name" value="ABC_trans_aux"/>
</dbReference>
<gene>
    <name evidence="2" type="ORF">GGR12_002523</name>
</gene>
<keyword evidence="3" id="KW-1185">Reference proteome</keyword>